<dbReference type="PANTHER" id="PTHR43344:SF2">
    <property type="entry name" value="PHOSPHOSERINE PHOSPHATASE"/>
    <property type="match status" value="1"/>
</dbReference>
<dbReference type="SUPFAM" id="SSF56784">
    <property type="entry name" value="HAD-like"/>
    <property type="match status" value="1"/>
</dbReference>
<evidence type="ECO:0000256" key="9">
    <source>
        <dbReference type="ARBA" id="ARBA00023299"/>
    </source>
</evidence>
<comment type="pathway">
    <text evidence="2">Amino-acid biosynthesis; L-serine biosynthesis; L-serine from 3-phospho-D-glycerate: step 3/3.</text>
</comment>
<reference evidence="11" key="1">
    <citation type="submission" date="2018-05" db="EMBL/GenBank/DDBJ databases">
        <authorList>
            <person name="Lanie J.A."/>
            <person name="Ng W.-L."/>
            <person name="Kazmierczak K.M."/>
            <person name="Andrzejewski T.M."/>
            <person name="Davidsen T.M."/>
            <person name="Wayne K.J."/>
            <person name="Tettelin H."/>
            <person name="Glass J.I."/>
            <person name="Rusch D."/>
            <person name="Podicherti R."/>
            <person name="Tsui H.-C.T."/>
            <person name="Winkler M.E."/>
        </authorList>
    </citation>
    <scope>NUCLEOTIDE SEQUENCE</scope>
</reference>
<dbReference type="SFLD" id="SFLDG01137">
    <property type="entry name" value="C1.6.1:_Phosphoserine_Phosphat"/>
    <property type="match status" value="1"/>
</dbReference>
<evidence type="ECO:0000256" key="7">
    <source>
        <dbReference type="ARBA" id="ARBA00022801"/>
    </source>
</evidence>
<comment type="similarity">
    <text evidence="3">Belongs to the HAD-like hydrolase superfamily. SerB family.</text>
</comment>
<dbReference type="GO" id="GO:0005737">
    <property type="term" value="C:cytoplasm"/>
    <property type="evidence" value="ECO:0007669"/>
    <property type="project" value="TreeGrafter"/>
</dbReference>
<dbReference type="NCBIfam" id="TIGR01488">
    <property type="entry name" value="HAD-SF-IB"/>
    <property type="match status" value="1"/>
</dbReference>
<evidence type="ECO:0000313" key="11">
    <source>
        <dbReference type="EMBL" id="SVB26164.1"/>
    </source>
</evidence>
<dbReference type="InterPro" id="IPR023214">
    <property type="entry name" value="HAD_sf"/>
</dbReference>
<evidence type="ECO:0000256" key="8">
    <source>
        <dbReference type="ARBA" id="ARBA00022842"/>
    </source>
</evidence>
<evidence type="ECO:0000256" key="2">
    <source>
        <dbReference type="ARBA" id="ARBA00005135"/>
    </source>
</evidence>
<protein>
    <recommendedName>
        <fullName evidence="4">phosphoserine phosphatase</fullName>
        <ecNumber evidence="4">3.1.3.3</ecNumber>
    </recommendedName>
    <alternativeName>
        <fullName evidence="10">O-phosphoserine phosphohydrolase</fullName>
    </alternativeName>
</protein>
<dbReference type="NCBIfam" id="TIGR00338">
    <property type="entry name" value="serB"/>
    <property type="match status" value="1"/>
</dbReference>
<dbReference type="Gene3D" id="3.40.50.1000">
    <property type="entry name" value="HAD superfamily/HAD-like"/>
    <property type="match status" value="1"/>
</dbReference>
<evidence type="ECO:0000256" key="6">
    <source>
        <dbReference type="ARBA" id="ARBA00022723"/>
    </source>
</evidence>
<accession>A0A382CK01</accession>
<keyword evidence="9" id="KW-0718">Serine biosynthesis</keyword>
<keyword evidence="8" id="KW-0460">Magnesium</keyword>
<dbReference type="EMBL" id="UINC01034783">
    <property type="protein sequence ID" value="SVB26164.1"/>
    <property type="molecule type" value="Genomic_DNA"/>
</dbReference>
<comment type="cofactor">
    <cofactor evidence="1">
        <name>Mg(2+)</name>
        <dbReference type="ChEBI" id="CHEBI:18420"/>
    </cofactor>
</comment>
<dbReference type="InterPro" id="IPR050582">
    <property type="entry name" value="HAD-like_SerB"/>
</dbReference>
<sequence>MSQQKFQKYFLNLNGYDDGSLLEKIFSILGLIQTNLLEVHHVTLHKILSLMLIIEIHEKDDVPFILQNLEKINNIRVHLQPLQQGPLEACHHPYILTLLGRNLSPKILKSILSHLNKQNLQITSISPLDAEQVQVLEMKINSAKPLVRQNLMMELLNLRTSHQVDLALQPDDLFRRNKRLIFLDADKTFIQCEMINEISRLIGSEKEVQQITEQAMNGEIDFREALTQRVRTLKGVRLSDLERLILNIPFTPGVERLVQILKMLGYCIGIVSGGFSIVIDHIRERFELDYGFANTLEIKDGQLTGRILGDIIDGPMKAQLLREVSRTNNFSPEQVIAVGDGANDLEMLSEASLGIAFNANHFLRERASGSLSLPNLDALLYFIGVPRSDVKALQLL</sequence>
<dbReference type="InterPro" id="IPR004469">
    <property type="entry name" value="PSP"/>
</dbReference>
<dbReference type="GO" id="GO:0000287">
    <property type="term" value="F:magnesium ion binding"/>
    <property type="evidence" value="ECO:0007669"/>
    <property type="project" value="TreeGrafter"/>
</dbReference>
<dbReference type="GO" id="GO:0036424">
    <property type="term" value="F:L-phosphoserine phosphatase activity"/>
    <property type="evidence" value="ECO:0007669"/>
    <property type="project" value="InterPro"/>
</dbReference>
<organism evidence="11">
    <name type="scientific">marine metagenome</name>
    <dbReference type="NCBI Taxonomy" id="408172"/>
    <lineage>
        <taxon>unclassified sequences</taxon>
        <taxon>metagenomes</taxon>
        <taxon>ecological metagenomes</taxon>
    </lineage>
</organism>
<keyword evidence="6" id="KW-0479">Metal-binding</keyword>
<dbReference type="SFLD" id="SFLDF00029">
    <property type="entry name" value="phosphoserine_phosphatase"/>
    <property type="match status" value="1"/>
</dbReference>
<dbReference type="Pfam" id="PF00702">
    <property type="entry name" value="Hydrolase"/>
    <property type="match status" value="1"/>
</dbReference>
<keyword evidence="5" id="KW-0028">Amino-acid biosynthesis</keyword>
<evidence type="ECO:0000256" key="3">
    <source>
        <dbReference type="ARBA" id="ARBA00009184"/>
    </source>
</evidence>
<evidence type="ECO:0000256" key="1">
    <source>
        <dbReference type="ARBA" id="ARBA00001946"/>
    </source>
</evidence>
<dbReference type="UniPathway" id="UPA00135">
    <property type="reaction ID" value="UER00198"/>
</dbReference>
<dbReference type="EC" id="3.1.3.3" evidence="4"/>
<dbReference type="SFLD" id="SFLDS00003">
    <property type="entry name" value="Haloacid_Dehalogenase"/>
    <property type="match status" value="1"/>
</dbReference>
<evidence type="ECO:0000256" key="4">
    <source>
        <dbReference type="ARBA" id="ARBA00012640"/>
    </source>
</evidence>
<keyword evidence="7" id="KW-0378">Hydrolase</keyword>
<dbReference type="SFLD" id="SFLDG01136">
    <property type="entry name" value="C1.6:_Phosphoserine_Phosphatas"/>
    <property type="match status" value="1"/>
</dbReference>
<dbReference type="PANTHER" id="PTHR43344">
    <property type="entry name" value="PHOSPHOSERINE PHOSPHATASE"/>
    <property type="match status" value="1"/>
</dbReference>
<gene>
    <name evidence="11" type="ORF">METZ01_LOCUS179018</name>
</gene>
<dbReference type="GO" id="GO:0006564">
    <property type="term" value="P:L-serine biosynthetic process"/>
    <property type="evidence" value="ECO:0007669"/>
    <property type="project" value="UniProtKB-KW"/>
</dbReference>
<dbReference type="AlphaFoldDB" id="A0A382CK01"/>
<proteinExistence type="inferred from homology"/>
<evidence type="ECO:0000256" key="5">
    <source>
        <dbReference type="ARBA" id="ARBA00022605"/>
    </source>
</evidence>
<dbReference type="InterPro" id="IPR036412">
    <property type="entry name" value="HAD-like_sf"/>
</dbReference>
<name>A0A382CK01_9ZZZZ</name>
<evidence type="ECO:0000256" key="10">
    <source>
        <dbReference type="ARBA" id="ARBA00031693"/>
    </source>
</evidence>